<accession>A0ABY7WBB2</accession>
<dbReference type="Proteomes" id="UP001221558">
    <property type="component" value="Chromosome"/>
</dbReference>
<sequence length="389" mass="44925">MIGKDSDEDVLQSFWMGGFECADHQNAFGERVDMIMSTGHDKFLLKDYKMVSTLGIRTLREGIRWSNVEKEPFKYDWSGLERIISAAKIYNIQIIWDLCHFGFPSDLTPLHPMFAARFAHLCKAFVIAYRQLSPTGVLIVTPINEVSFLSWLGGEVRGTVPYCTGQGWAVKYGLMKAYIEGIEVMRAIDPSVQIMSTEPLVNIVSTQPDDYELSRAANERHCEQFQVLEILSGRICPELRGKPEYLDIVGVNFYYNNQWTYPEHHTIPWDEVPPHPQWRRLSSLIEELHETYGRHIVISETSHPGRERAKWIDMIADEVILIFKKGIPLVGVCFYPLLDRPDWDFLADWHRSGFWDITDPILLDRSLHQPSADALSRFKVKLWTAGYRL</sequence>
<dbReference type="EMBL" id="CP117880">
    <property type="protein sequence ID" value="WDF66952.1"/>
    <property type="molecule type" value="Genomic_DNA"/>
</dbReference>
<dbReference type="Gene3D" id="3.20.20.80">
    <property type="entry name" value="Glycosidases"/>
    <property type="match status" value="1"/>
</dbReference>
<dbReference type="InterPro" id="IPR017853">
    <property type="entry name" value="GH"/>
</dbReference>
<keyword evidence="2" id="KW-1185">Reference proteome</keyword>
<proteinExistence type="predicted"/>
<protein>
    <submittedName>
        <fullName evidence="1">Amine oxidase</fullName>
    </submittedName>
</protein>
<dbReference type="SUPFAM" id="SSF51445">
    <property type="entry name" value="(Trans)glycosidases"/>
    <property type="match status" value="1"/>
</dbReference>
<organism evidence="1 2">
    <name type="scientific">Sphingobacterium oryzagri</name>
    <dbReference type="NCBI Taxonomy" id="3025669"/>
    <lineage>
        <taxon>Bacteria</taxon>
        <taxon>Pseudomonadati</taxon>
        <taxon>Bacteroidota</taxon>
        <taxon>Sphingobacteriia</taxon>
        <taxon>Sphingobacteriales</taxon>
        <taxon>Sphingobacteriaceae</taxon>
        <taxon>Sphingobacterium</taxon>
    </lineage>
</organism>
<dbReference type="RefSeq" id="WP_274265692.1">
    <property type="nucleotide sequence ID" value="NZ_CP117880.1"/>
</dbReference>
<evidence type="ECO:0000313" key="2">
    <source>
        <dbReference type="Proteomes" id="UP001221558"/>
    </source>
</evidence>
<evidence type="ECO:0000313" key="1">
    <source>
        <dbReference type="EMBL" id="WDF66952.1"/>
    </source>
</evidence>
<reference evidence="1 2" key="1">
    <citation type="submission" date="2023-02" db="EMBL/GenBank/DDBJ databases">
        <title>Genome sequence of Sphingobacterium sp. KACC 22765.</title>
        <authorList>
            <person name="Kim S."/>
            <person name="Heo J."/>
            <person name="Kwon S.-W."/>
        </authorList>
    </citation>
    <scope>NUCLEOTIDE SEQUENCE [LARGE SCALE GENOMIC DNA]</scope>
    <source>
        <strain evidence="1 2">KACC 22765</strain>
    </source>
</reference>
<name>A0ABY7WBB2_9SPHI</name>
<gene>
    <name evidence="1" type="ORF">PQ465_11605</name>
</gene>